<dbReference type="PANTHER" id="PTHR23259:SF70">
    <property type="entry name" value="ACCESSORY GLAND PROTEIN ACP62F-RELATED"/>
    <property type="match status" value="1"/>
</dbReference>
<evidence type="ECO:0000313" key="5">
    <source>
        <dbReference type="EMBL" id="KAJ8974574.1"/>
    </source>
</evidence>
<dbReference type="SUPFAM" id="SSF57567">
    <property type="entry name" value="Serine protease inhibitors"/>
    <property type="match status" value="1"/>
</dbReference>
<comment type="caution">
    <text evidence="5">The sequence shown here is derived from an EMBL/GenBank/DDBJ whole genome shotgun (WGS) entry which is preliminary data.</text>
</comment>
<organism evidence="5 6">
    <name type="scientific">Molorchus minor</name>
    <dbReference type="NCBI Taxonomy" id="1323400"/>
    <lineage>
        <taxon>Eukaryota</taxon>
        <taxon>Metazoa</taxon>
        <taxon>Ecdysozoa</taxon>
        <taxon>Arthropoda</taxon>
        <taxon>Hexapoda</taxon>
        <taxon>Insecta</taxon>
        <taxon>Pterygota</taxon>
        <taxon>Neoptera</taxon>
        <taxon>Endopterygota</taxon>
        <taxon>Coleoptera</taxon>
        <taxon>Polyphaga</taxon>
        <taxon>Cucujiformia</taxon>
        <taxon>Chrysomeloidea</taxon>
        <taxon>Cerambycidae</taxon>
        <taxon>Lamiinae</taxon>
        <taxon>Monochamini</taxon>
        <taxon>Molorchus</taxon>
    </lineage>
</organism>
<dbReference type="InterPro" id="IPR036084">
    <property type="entry name" value="Ser_inhib-like_sf"/>
</dbReference>
<dbReference type="PANTHER" id="PTHR23259">
    <property type="entry name" value="RIDDLE"/>
    <property type="match status" value="1"/>
</dbReference>
<feature type="domain" description="TIL" evidence="4">
    <location>
        <begin position="31"/>
        <end position="84"/>
    </location>
</feature>
<protein>
    <recommendedName>
        <fullName evidence="4">TIL domain-containing protein</fullName>
    </recommendedName>
</protein>
<gene>
    <name evidence="5" type="ORF">NQ317_004943</name>
</gene>
<evidence type="ECO:0000313" key="6">
    <source>
        <dbReference type="Proteomes" id="UP001162164"/>
    </source>
</evidence>
<feature type="signal peptide" evidence="3">
    <location>
        <begin position="1"/>
        <end position="20"/>
    </location>
</feature>
<accession>A0ABQ9JA96</accession>
<dbReference type="InterPro" id="IPR002919">
    <property type="entry name" value="TIL_dom"/>
</dbReference>
<name>A0ABQ9JA96_9CUCU</name>
<evidence type="ECO:0000256" key="1">
    <source>
        <dbReference type="ARBA" id="ARBA00022690"/>
    </source>
</evidence>
<dbReference type="EMBL" id="JAPWTJ010000969">
    <property type="protein sequence ID" value="KAJ8974574.1"/>
    <property type="molecule type" value="Genomic_DNA"/>
</dbReference>
<dbReference type="Proteomes" id="UP001162164">
    <property type="component" value="Unassembled WGS sequence"/>
</dbReference>
<keyword evidence="1" id="KW-0646">Protease inhibitor</keyword>
<evidence type="ECO:0000259" key="4">
    <source>
        <dbReference type="Pfam" id="PF01826"/>
    </source>
</evidence>
<reference evidence="5" key="1">
    <citation type="journal article" date="2023" name="Insect Mol. Biol.">
        <title>Genome sequencing provides insights into the evolution of gene families encoding plant cell wall-degrading enzymes in longhorned beetles.</title>
        <authorList>
            <person name="Shin N.R."/>
            <person name="Okamura Y."/>
            <person name="Kirsch R."/>
            <person name="Pauchet Y."/>
        </authorList>
    </citation>
    <scope>NUCLEOTIDE SEQUENCE</scope>
    <source>
        <strain evidence="5">MMC_N1</strain>
    </source>
</reference>
<dbReference type="Gene3D" id="2.10.25.10">
    <property type="entry name" value="Laminin"/>
    <property type="match status" value="1"/>
</dbReference>
<dbReference type="CDD" id="cd19941">
    <property type="entry name" value="TIL"/>
    <property type="match status" value="1"/>
</dbReference>
<feature type="chain" id="PRO_5046110372" description="TIL domain-containing protein" evidence="3">
    <location>
        <begin position="21"/>
        <end position="84"/>
    </location>
</feature>
<keyword evidence="2" id="KW-1015">Disulfide bond</keyword>
<proteinExistence type="predicted"/>
<sequence>MKFLLFALFAFYAVFATVNAESRRYYTPTDCGENEQYLACQPCRALSCGEPVPEVCITQCRNPGCYCAPGFLRQNGACVPEARC</sequence>
<dbReference type="InterPro" id="IPR051368">
    <property type="entry name" value="SerProtInhib-TIL_Domain"/>
</dbReference>
<keyword evidence="3" id="KW-0732">Signal</keyword>
<dbReference type="Pfam" id="PF01826">
    <property type="entry name" value="TIL"/>
    <property type="match status" value="1"/>
</dbReference>
<evidence type="ECO:0000256" key="2">
    <source>
        <dbReference type="ARBA" id="ARBA00023157"/>
    </source>
</evidence>
<evidence type="ECO:0000256" key="3">
    <source>
        <dbReference type="SAM" id="SignalP"/>
    </source>
</evidence>
<keyword evidence="6" id="KW-1185">Reference proteome</keyword>